<gene>
    <name evidence="2" type="ORF">DHEL01_v205623</name>
</gene>
<evidence type="ECO:0000313" key="2">
    <source>
        <dbReference type="EMBL" id="POS75981.1"/>
    </source>
</evidence>
<comment type="caution">
    <text evidence="2">The sequence shown here is derived from an EMBL/GenBank/DDBJ whole genome shotgun (WGS) entry which is preliminary data.</text>
</comment>
<reference evidence="2" key="1">
    <citation type="submission" date="2017-09" db="EMBL/GenBank/DDBJ databases">
        <title>Polyketide synthases of a Diaporthe helianthi virulent isolate.</title>
        <authorList>
            <person name="Baroncelli R."/>
        </authorList>
    </citation>
    <scope>NUCLEOTIDE SEQUENCE [LARGE SCALE GENOMIC DNA]</scope>
    <source>
        <strain evidence="2">7/96</strain>
    </source>
</reference>
<dbReference type="AlphaFoldDB" id="A0A2P5I0L5"/>
<evidence type="ECO:0000313" key="3">
    <source>
        <dbReference type="Proteomes" id="UP000094444"/>
    </source>
</evidence>
<feature type="region of interest" description="Disordered" evidence="1">
    <location>
        <begin position="156"/>
        <end position="185"/>
    </location>
</feature>
<accession>A0A2P5I0L5</accession>
<dbReference type="EMBL" id="MAVT02000420">
    <property type="protein sequence ID" value="POS75981.1"/>
    <property type="molecule type" value="Genomic_DNA"/>
</dbReference>
<proteinExistence type="predicted"/>
<organism evidence="2 3">
    <name type="scientific">Diaporthe helianthi</name>
    <dbReference type="NCBI Taxonomy" id="158607"/>
    <lineage>
        <taxon>Eukaryota</taxon>
        <taxon>Fungi</taxon>
        <taxon>Dikarya</taxon>
        <taxon>Ascomycota</taxon>
        <taxon>Pezizomycotina</taxon>
        <taxon>Sordariomycetes</taxon>
        <taxon>Sordariomycetidae</taxon>
        <taxon>Diaporthales</taxon>
        <taxon>Diaporthaceae</taxon>
        <taxon>Diaporthe</taxon>
    </lineage>
</organism>
<keyword evidence="3" id="KW-1185">Reference proteome</keyword>
<feature type="compositionally biased region" description="Low complexity" evidence="1">
    <location>
        <begin position="173"/>
        <end position="182"/>
    </location>
</feature>
<dbReference type="InParanoid" id="A0A2P5I0L5"/>
<name>A0A2P5I0L5_DIAHE</name>
<protein>
    <submittedName>
        <fullName evidence="2">Uncharacterized protein</fullName>
    </submittedName>
</protein>
<evidence type="ECO:0000256" key="1">
    <source>
        <dbReference type="SAM" id="MobiDB-lite"/>
    </source>
</evidence>
<sequence>MLANAEPPGSDKLPVAVPTAHLGTDNCCLDDTGHPGHTAVALSASASSMIALQENGAGPELCRGRVTTTATLPPCHPATLPAACHRDSGAILPAFPVSYQGHAGATCLMQARGGRGRWLQSTSAQAQAQAPWHPGTLAPWHPVLFTKRYSSLSGLSVQAPSTRECRGNRPRGRTSTPRPSNSIKGVAPQLDYVRGVTKQIRHKRGQRTLLYLTDISPR</sequence>
<dbReference type="Proteomes" id="UP000094444">
    <property type="component" value="Unassembled WGS sequence"/>
</dbReference>